<reference evidence="5 6" key="1">
    <citation type="submission" date="2019-04" db="EMBL/GenBank/DDBJ databases">
        <title>Flavobacterium sp. strain DS2-A Genome sequencing and assembly.</title>
        <authorList>
            <person name="Kim I."/>
        </authorList>
    </citation>
    <scope>NUCLEOTIDE SEQUENCE [LARGE SCALE GENOMIC DNA]</scope>
    <source>
        <strain evidence="5 6">DS2-A</strain>
    </source>
</reference>
<evidence type="ECO:0000256" key="1">
    <source>
        <dbReference type="ARBA" id="ARBA00008857"/>
    </source>
</evidence>
<dbReference type="GO" id="GO:0003677">
    <property type="term" value="F:DNA binding"/>
    <property type="evidence" value="ECO:0007669"/>
    <property type="project" value="UniProtKB-KW"/>
</dbReference>
<dbReference type="InterPro" id="IPR002104">
    <property type="entry name" value="Integrase_catalytic"/>
</dbReference>
<comment type="similarity">
    <text evidence="1">Belongs to the 'phage' integrase family.</text>
</comment>
<dbReference type="PROSITE" id="PS51898">
    <property type="entry name" value="TYR_RECOMBINASE"/>
    <property type="match status" value="1"/>
</dbReference>
<dbReference type="GO" id="GO:0006310">
    <property type="term" value="P:DNA recombination"/>
    <property type="evidence" value="ECO:0007669"/>
    <property type="project" value="UniProtKB-KW"/>
</dbReference>
<evidence type="ECO:0000313" key="6">
    <source>
        <dbReference type="Proteomes" id="UP000297407"/>
    </source>
</evidence>
<organism evidence="5 6">
    <name type="scientific">Flavobacterium humi</name>
    <dbReference type="NCBI Taxonomy" id="2562683"/>
    <lineage>
        <taxon>Bacteria</taxon>
        <taxon>Pseudomonadati</taxon>
        <taxon>Bacteroidota</taxon>
        <taxon>Flavobacteriia</taxon>
        <taxon>Flavobacteriales</taxon>
        <taxon>Flavobacteriaceae</taxon>
        <taxon>Flavobacterium</taxon>
    </lineage>
</organism>
<dbReference type="OrthoDB" id="1493636at2"/>
<keyword evidence="2" id="KW-0238">DNA-binding</keyword>
<evidence type="ECO:0000259" key="4">
    <source>
        <dbReference type="PROSITE" id="PS51898"/>
    </source>
</evidence>
<protein>
    <recommendedName>
        <fullName evidence="4">Tyr recombinase domain-containing protein</fullName>
    </recommendedName>
</protein>
<evidence type="ECO:0000256" key="2">
    <source>
        <dbReference type="ARBA" id="ARBA00023125"/>
    </source>
</evidence>
<proteinExistence type="inferred from homology"/>
<dbReference type="InterPro" id="IPR011010">
    <property type="entry name" value="DNA_brk_join_enz"/>
</dbReference>
<evidence type="ECO:0000256" key="3">
    <source>
        <dbReference type="ARBA" id="ARBA00023172"/>
    </source>
</evidence>
<dbReference type="InterPro" id="IPR050090">
    <property type="entry name" value="Tyrosine_recombinase_XerCD"/>
</dbReference>
<dbReference type="PANTHER" id="PTHR30349:SF64">
    <property type="entry name" value="PROPHAGE INTEGRASE INTD-RELATED"/>
    <property type="match status" value="1"/>
</dbReference>
<accession>A0A4Z0L3N7</accession>
<dbReference type="InterPro" id="IPR010998">
    <property type="entry name" value="Integrase_recombinase_N"/>
</dbReference>
<keyword evidence="3" id="KW-0233">DNA recombination</keyword>
<dbReference type="SUPFAM" id="SSF56349">
    <property type="entry name" value="DNA breaking-rejoining enzymes"/>
    <property type="match status" value="1"/>
</dbReference>
<dbReference type="InterPro" id="IPR013762">
    <property type="entry name" value="Integrase-like_cat_sf"/>
</dbReference>
<keyword evidence="6" id="KW-1185">Reference proteome</keyword>
<feature type="domain" description="Tyr recombinase" evidence="4">
    <location>
        <begin position="142"/>
        <end position="339"/>
    </location>
</feature>
<name>A0A4Z0L3N7_9FLAO</name>
<dbReference type="PANTHER" id="PTHR30349">
    <property type="entry name" value="PHAGE INTEGRASE-RELATED"/>
    <property type="match status" value="1"/>
</dbReference>
<evidence type="ECO:0000313" key="5">
    <source>
        <dbReference type="EMBL" id="TGD56837.1"/>
    </source>
</evidence>
<dbReference type="AlphaFoldDB" id="A0A4Z0L3N7"/>
<dbReference type="RefSeq" id="WP_135527261.1">
    <property type="nucleotide sequence ID" value="NZ_SRLH01000008.1"/>
</dbReference>
<dbReference type="EMBL" id="SRLH01000008">
    <property type="protein sequence ID" value="TGD56837.1"/>
    <property type="molecule type" value="Genomic_DNA"/>
</dbReference>
<dbReference type="Gene3D" id="1.10.150.130">
    <property type="match status" value="1"/>
</dbReference>
<dbReference type="GO" id="GO:0015074">
    <property type="term" value="P:DNA integration"/>
    <property type="evidence" value="ECO:0007669"/>
    <property type="project" value="InterPro"/>
</dbReference>
<dbReference type="Gene3D" id="1.10.443.10">
    <property type="entry name" value="Intergrase catalytic core"/>
    <property type="match status" value="1"/>
</dbReference>
<comment type="caution">
    <text evidence="5">The sequence shown here is derived from an EMBL/GenBank/DDBJ whole genome shotgun (WGS) entry which is preliminary data.</text>
</comment>
<dbReference type="Pfam" id="PF00589">
    <property type="entry name" value="Phage_integrase"/>
    <property type="match status" value="1"/>
</dbReference>
<sequence length="348" mass="41088">MKKTNDVIPLFKQFIKETETGKRLKKNGERIKAGSIDNYKYVLQNLIQFSSDTNFELRICEANKLSKRELQSEKSYWKKFYQKFTEYLYKKGCHDNYVGANIKVIRVFFNYLKNDKDFFTGDFQRLFYVRKEEIDIFVLSPEQLKFLIHDQEFEAQLLKSELRVKDIFVFGCTTGLRYSDVFLLTNKNFEQQDGEWYLKLKSLKTKTFSYIKLPLYAIEVYQKYKSKNDRVPVFGKISLFNFNKTLKKVGEKAGFTSAVEVSREKQGKTSKLVKKTDTAQNRFCDKMSSHMMRRTAITTMLILGMPEHLVRKISGHSHGSSSFNRYVHYAQGYMDKEISKVHSKLENY</sequence>
<dbReference type="Proteomes" id="UP000297407">
    <property type="component" value="Unassembled WGS sequence"/>
</dbReference>
<gene>
    <name evidence="5" type="ORF">E4635_13635</name>
</gene>